<dbReference type="RefSeq" id="WP_058298539.1">
    <property type="nucleotide sequence ID" value="NZ_FMAU01000002.1"/>
</dbReference>
<sequence length="275" mass="32178">MDKLKQKSLEMAAFYKQNPKVEAILLAGSVSRGWQDEHSDIELHILWNEPPSDEDRLAPIEKAEGEILSFHPYEDEEWSEAYLTNDGVKLEISSFLTSSIDKMIEDVVIRTETDYDKQCIAASVYYGQSLFGKEKITQLKNTVHTYPEELTKEMILENLDFGNRWHNREALLDRQDWLMLYSVICDVEKKLLGLLFGLNKMYIHHPAFKWLEKSIELMDDRPSNLYERLSDILSGRIEKSLEDLNTLVEETITLVEMQYPHLINSEIKKKLKYIK</sequence>
<dbReference type="Proteomes" id="UP000181997">
    <property type="component" value="Unassembled WGS sequence"/>
</dbReference>
<dbReference type="EMBL" id="FMAU01000002">
    <property type="protein sequence ID" value="SCC08533.1"/>
    <property type="molecule type" value="Genomic_DNA"/>
</dbReference>
<dbReference type="InterPro" id="IPR043519">
    <property type="entry name" value="NT_sf"/>
</dbReference>
<name>A0A0V8HJQ8_9BACI</name>
<dbReference type="SUPFAM" id="SSF81301">
    <property type="entry name" value="Nucleotidyltransferase"/>
    <property type="match status" value="1"/>
</dbReference>
<feature type="domain" description="DUF4037" evidence="1">
    <location>
        <begin position="117"/>
        <end position="211"/>
    </location>
</feature>
<reference evidence="3" key="1">
    <citation type="submission" date="2016-08" db="EMBL/GenBank/DDBJ databases">
        <authorList>
            <person name="Varghese N."/>
            <person name="Submissions Spin"/>
        </authorList>
    </citation>
    <scope>NUCLEOTIDE SEQUENCE [LARGE SCALE GENOMIC DNA]</scope>
    <source>
        <strain evidence="3">SGD-1123</strain>
    </source>
</reference>
<dbReference type="InterPro" id="IPR025117">
    <property type="entry name" value="DUF4037"/>
</dbReference>
<dbReference type="Gene3D" id="3.30.460.10">
    <property type="entry name" value="Beta Polymerase, domain 2"/>
    <property type="match status" value="1"/>
</dbReference>
<protein>
    <recommendedName>
        <fullName evidence="1">DUF4037 domain-containing protein</fullName>
    </recommendedName>
</protein>
<accession>A0A0V8HJQ8</accession>
<evidence type="ECO:0000313" key="2">
    <source>
        <dbReference type="EMBL" id="SCC08533.1"/>
    </source>
</evidence>
<keyword evidence="3" id="KW-1185">Reference proteome</keyword>
<dbReference type="Pfam" id="PF13228">
    <property type="entry name" value="DUF4037"/>
    <property type="match status" value="1"/>
</dbReference>
<organism evidence="2 3">
    <name type="scientific">[Bacillus] enclensis</name>
    <dbReference type="NCBI Taxonomy" id="1402860"/>
    <lineage>
        <taxon>Bacteria</taxon>
        <taxon>Bacillati</taxon>
        <taxon>Bacillota</taxon>
        <taxon>Bacilli</taxon>
        <taxon>Bacillales</taxon>
        <taxon>Bacillaceae</taxon>
        <taxon>Rossellomorea</taxon>
    </lineage>
</organism>
<evidence type="ECO:0000259" key="1">
    <source>
        <dbReference type="Pfam" id="PF13228"/>
    </source>
</evidence>
<dbReference type="AlphaFoldDB" id="A0A0V8HJQ8"/>
<evidence type="ECO:0000313" key="3">
    <source>
        <dbReference type="Proteomes" id="UP000181997"/>
    </source>
</evidence>
<gene>
    <name evidence="2" type="ORF">GA0061094_2380</name>
</gene>
<proteinExistence type="predicted"/>